<sequence>MTQTEARARRATRNRSLLVTQPAVPDRLTKEESTPSACECLVTQRGPNWLFVSVSGPDRVEPSRLAEQIWSVAQEHFTYRLVVELSENACRPHHALYYREGLRLLQVRLEATGGALRLCGLRPEQTHEVCDAPHCDRLRNHATPRDAVTGHVCGDQG</sequence>
<comment type="caution">
    <text evidence="1">The sequence shown here is derived from an EMBL/GenBank/DDBJ whole genome shotgun (WGS) entry which is preliminary data.</text>
</comment>
<name>A0A5C5VZR1_9BACT</name>
<reference evidence="1 2" key="1">
    <citation type="submission" date="2019-02" db="EMBL/GenBank/DDBJ databases">
        <title>Deep-cultivation of Planctomycetes and their phenomic and genomic characterization uncovers novel biology.</title>
        <authorList>
            <person name="Wiegand S."/>
            <person name="Jogler M."/>
            <person name="Boedeker C."/>
            <person name="Pinto D."/>
            <person name="Vollmers J."/>
            <person name="Rivas-Marin E."/>
            <person name="Kohn T."/>
            <person name="Peeters S.H."/>
            <person name="Heuer A."/>
            <person name="Rast P."/>
            <person name="Oberbeckmann S."/>
            <person name="Bunk B."/>
            <person name="Jeske O."/>
            <person name="Meyerdierks A."/>
            <person name="Storesund J.E."/>
            <person name="Kallscheuer N."/>
            <person name="Luecker S."/>
            <person name="Lage O.M."/>
            <person name="Pohl T."/>
            <person name="Merkel B.J."/>
            <person name="Hornburger P."/>
            <person name="Mueller R.-W."/>
            <person name="Bruemmer F."/>
            <person name="Labrenz M."/>
            <person name="Spormann A.M."/>
            <person name="Op Den Camp H."/>
            <person name="Overmann J."/>
            <person name="Amann R."/>
            <person name="Jetten M.S.M."/>
            <person name="Mascher T."/>
            <person name="Medema M.H."/>
            <person name="Devos D.P."/>
            <person name="Kaster A.-K."/>
            <person name="Ovreas L."/>
            <person name="Rohde M."/>
            <person name="Galperin M.Y."/>
            <person name="Jogler C."/>
        </authorList>
    </citation>
    <scope>NUCLEOTIDE SEQUENCE [LARGE SCALE GENOMIC DNA]</scope>
    <source>
        <strain evidence="1 2">Pla111</strain>
    </source>
</reference>
<organism evidence="1 2">
    <name type="scientific">Botrimarina hoheduenensis</name>
    <dbReference type="NCBI Taxonomy" id="2528000"/>
    <lineage>
        <taxon>Bacteria</taxon>
        <taxon>Pseudomonadati</taxon>
        <taxon>Planctomycetota</taxon>
        <taxon>Planctomycetia</taxon>
        <taxon>Pirellulales</taxon>
        <taxon>Lacipirellulaceae</taxon>
        <taxon>Botrimarina</taxon>
    </lineage>
</organism>
<dbReference type="AlphaFoldDB" id="A0A5C5VZR1"/>
<protein>
    <submittedName>
        <fullName evidence="1">Uncharacterized protein</fullName>
    </submittedName>
</protein>
<gene>
    <name evidence="1" type="ORF">Pla111_23560</name>
</gene>
<dbReference type="Proteomes" id="UP000318995">
    <property type="component" value="Unassembled WGS sequence"/>
</dbReference>
<keyword evidence="2" id="KW-1185">Reference proteome</keyword>
<proteinExistence type="predicted"/>
<accession>A0A5C5VZR1</accession>
<evidence type="ECO:0000313" key="1">
    <source>
        <dbReference type="EMBL" id="TWT43405.1"/>
    </source>
</evidence>
<dbReference type="EMBL" id="SJPH01000004">
    <property type="protein sequence ID" value="TWT43405.1"/>
    <property type="molecule type" value="Genomic_DNA"/>
</dbReference>
<evidence type="ECO:0000313" key="2">
    <source>
        <dbReference type="Proteomes" id="UP000318995"/>
    </source>
</evidence>